<name>A0A7I8D776_9BACL</name>
<sequence>MNYTSLVIRRFDQIGSKFYSIKEIELVLSAAETKPIDDNPCITCFRLARFKKTDVKYTRIQVKELMEALNILPLTMIRFTAIDLELARPFSQDKDCLTVPLFR</sequence>
<evidence type="ECO:0000313" key="1">
    <source>
        <dbReference type="EMBL" id="BCJ86018.1"/>
    </source>
</evidence>
<dbReference type="AlphaFoldDB" id="A0A7I8D776"/>
<gene>
    <name evidence="1" type="ORF">skT53_10030</name>
</gene>
<reference evidence="1 2" key="1">
    <citation type="submission" date="2020-08" db="EMBL/GenBank/DDBJ databases">
        <title>Complete Genome Sequence of Effusibacillus dendaii Strain skT53, Isolated from Farmland soil.</title>
        <authorList>
            <person name="Konishi T."/>
            <person name="Kawasaki H."/>
        </authorList>
    </citation>
    <scope>NUCLEOTIDE SEQUENCE [LARGE SCALE GENOMIC DNA]</scope>
    <source>
        <strain evidence="2">skT53</strain>
    </source>
</reference>
<organism evidence="1 2">
    <name type="scientific">Effusibacillus dendaii</name>
    <dbReference type="NCBI Taxonomy" id="2743772"/>
    <lineage>
        <taxon>Bacteria</taxon>
        <taxon>Bacillati</taxon>
        <taxon>Bacillota</taxon>
        <taxon>Bacilli</taxon>
        <taxon>Bacillales</taxon>
        <taxon>Alicyclobacillaceae</taxon>
        <taxon>Effusibacillus</taxon>
    </lineage>
</organism>
<dbReference type="KEGG" id="eff:skT53_10030"/>
<dbReference type="EMBL" id="AP023366">
    <property type="protein sequence ID" value="BCJ86018.1"/>
    <property type="molecule type" value="Genomic_DNA"/>
</dbReference>
<keyword evidence="2" id="KW-1185">Reference proteome</keyword>
<protein>
    <submittedName>
        <fullName evidence="1">Uncharacterized protein</fullName>
    </submittedName>
</protein>
<proteinExistence type="predicted"/>
<evidence type="ECO:0000313" key="2">
    <source>
        <dbReference type="Proteomes" id="UP000593802"/>
    </source>
</evidence>
<accession>A0A7I8D776</accession>
<dbReference type="Proteomes" id="UP000593802">
    <property type="component" value="Chromosome"/>
</dbReference>